<evidence type="ECO:0000259" key="4">
    <source>
        <dbReference type="Pfam" id="PF00048"/>
    </source>
</evidence>
<keyword evidence="3" id="KW-0732">Signal</keyword>
<evidence type="ECO:0000313" key="6">
    <source>
        <dbReference type="Proteomes" id="UP000028760"/>
    </source>
</evidence>
<dbReference type="Ensembl" id="ENSPFOT00000029463.1">
    <property type="protein sequence ID" value="ENSPFOP00000029982.1"/>
    <property type="gene ID" value="ENSPFOG00000024104.1"/>
</dbReference>
<name>A0A096MEZ1_POEFO</name>
<dbReference type="OMA" id="MQLCIRR"/>
<evidence type="ECO:0000313" key="5">
    <source>
        <dbReference type="Ensembl" id="ENSPFOP00000029982.1"/>
    </source>
</evidence>
<dbReference type="EMBL" id="AYCK01014021">
    <property type="status" value="NOT_ANNOTATED_CDS"/>
    <property type="molecule type" value="Genomic_DNA"/>
</dbReference>
<dbReference type="STRING" id="48698.ENSPFOP00000029982"/>
<evidence type="ECO:0000256" key="3">
    <source>
        <dbReference type="SAM" id="SignalP"/>
    </source>
</evidence>
<dbReference type="InterPro" id="IPR036048">
    <property type="entry name" value="Interleukin_8-like_sf"/>
</dbReference>
<feature type="chain" id="PRO_5001920400" description="Chemokine interleukin-8-like domain-containing protein" evidence="3">
    <location>
        <begin position="24"/>
        <end position="114"/>
    </location>
</feature>
<dbReference type="Pfam" id="PF00048">
    <property type="entry name" value="IL8"/>
    <property type="match status" value="1"/>
</dbReference>
<dbReference type="SUPFAM" id="SSF54117">
    <property type="entry name" value="Interleukin 8-like chemokines"/>
    <property type="match status" value="1"/>
</dbReference>
<sequence>MQICIRGLTCLAFLAGVMLVASASEIKIPKCCTQVSDQSITAPIIGYRIQRKNLPCVRAVVFETSEGEVCSHWKQDWVFEKIKELEQIRRAKQTTPASTTSSSSTTSTMSTTTS</sequence>
<dbReference type="AlphaFoldDB" id="A0A096MEZ1"/>
<dbReference type="GeneTree" id="ENSGT00940000171842"/>
<dbReference type="Proteomes" id="UP000028760">
    <property type="component" value="Unassembled WGS sequence"/>
</dbReference>
<reference evidence="5" key="3">
    <citation type="submission" date="2025-09" db="UniProtKB">
        <authorList>
            <consortium name="Ensembl"/>
        </authorList>
    </citation>
    <scope>IDENTIFICATION</scope>
</reference>
<dbReference type="GO" id="GO:0008009">
    <property type="term" value="F:chemokine activity"/>
    <property type="evidence" value="ECO:0007669"/>
    <property type="project" value="InterPro"/>
</dbReference>
<feature type="region of interest" description="Disordered" evidence="2">
    <location>
        <begin position="90"/>
        <end position="114"/>
    </location>
</feature>
<feature type="compositionally biased region" description="Low complexity" evidence="2">
    <location>
        <begin position="94"/>
        <end position="114"/>
    </location>
</feature>
<reference evidence="6" key="1">
    <citation type="submission" date="2013-10" db="EMBL/GenBank/DDBJ databases">
        <authorList>
            <person name="Schartl M."/>
            <person name="Warren W."/>
        </authorList>
    </citation>
    <scope>NUCLEOTIDE SEQUENCE [LARGE SCALE GENOMIC DNA]</scope>
    <source>
        <strain evidence="6">female</strain>
    </source>
</reference>
<evidence type="ECO:0000256" key="1">
    <source>
        <dbReference type="ARBA" id="ARBA00022514"/>
    </source>
</evidence>
<evidence type="ECO:0000256" key="2">
    <source>
        <dbReference type="SAM" id="MobiDB-lite"/>
    </source>
</evidence>
<accession>A0A096MEZ1</accession>
<protein>
    <recommendedName>
        <fullName evidence="4">Chemokine interleukin-8-like domain-containing protein</fullName>
    </recommendedName>
</protein>
<feature type="domain" description="Chemokine interleukin-8-like" evidence="4">
    <location>
        <begin position="30"/>
        <end position="85"/>
    </location>
</feature>
<dbReference type="GO" id="GO:0006955">
    <property type="term" value="P:immune response"/>
    <property type="evidence" value="ECO:0007669"/>
    <property type="project" value="InterPro"/>
</dbReference>
<dbReference type="GO" id="GO:0005615">
    <property type="term" value="C:extracellular space"/>
    <property type="evidence" value="ECO:0007669"/>
    <property type="project" value="UniProtKB-KW"/>
</dbReference>
<keyword evidence="1" id="KW-0202">Cytokine</keyword>
<reference evidence="5" key="2">
    <citation type="submission" date="2025-08" db="UniProtKB">
        <authorList>
            <consortium name="Ensembl"/>
        </authorList>
    </citation>
    <scope>IDENTIFICATION</scope>
</reference>
<keyword evidence="6" id="KW-1185">Reference proteome</keyword>
<dbReference type="InterPro" id="IPR001811">
    <property type="entry name" value="Chemokine_IL8-like_dom"/>
</dbReference>
<organism evidence="5 6">
    <name type="scientific">Poecilia formosa</name>
    <name type="common">Amazon molly</name>
    <name type="synonym">Limia formosa</name>
    <dbReference type="NCBI Taxonomy" id="48698"/>
    <lineage>
        <taxon>Eukaryota</taxon>
        <taxon>Metazoa</taxon>
        <taxon>Chordata</taxon>
        <taxon>Craniata</taxon>
        <taxon>Vertebrata</taxon>
        <taxon>Euteleostomi</taxon>
        <taxon>Actinopterygii</taxon>
        <taxon>Neopterygii</taxon>
        <taxon>Teleostei</taxon>
        <taxon>Neoteleostei</taxon>
        <taxon>Acanthomorphata</taxon>
        <taxon>Ovalentaria</taxon>
        <taxon>Atherinomorphae</taxon>
        <taxon>Cyprinodontiformes</taxon>
        <taxon>Poeciliidae</taxon>
        <taxon>Poeciliinae</taxon>
        <taxon>Poecilia</taxon>
    </lineage>
</organism>
<dbReference type="Gene3D" id="2.40.50.40">
    <property type="match status" value="1"/>
</dbReference>
<feature type="signal peptide" evidence="3">
    <location>
        <begin position="1"/>
        <end position="23"/>
    </location>
</feature>
<proteinExistence type="predicted"/>